<comment type="subcellular location">
    <subcellularLocation>
        <location evidence="4">Secreted</location>
        <location evidence="4">Extracellular space</location>
        <location evidence="4">Apoplast</location>
    </subcellularLocation>
</comment>
<comment type="function">
    <text evidence="4">Dirigent proteins impart stereoselectivity on the phenoxy radical-coupling reaction, yielding optically active lignans from two molecules of coniferyl alcohol in the biosynthesis of lignans, flavonolignans, and alkaloids and thus plays a central role in plant secondary metabolism.</text>
</comment>
<dbReference type="Pfam" id="PF03018">
    <property type="entry name" value="Dirigent"/>
    <property type="match status" value="1"/>
</dbReference>
<evidence type="ECO:0000256" key="3">
    <source>
        <dbReference type="ARBA" id="ARBA00022525"/>
    </source>
</evidence>
<evidence type="ECO:0000256" key="1">
    <source>
        <dbReference type="ARBA" id="ARBA00010746"/>
    </source>
</evidence>
<organism evidence="5 6">
    <name type="scientific">Dorcoceras hygrometricum</name>
    <dbReference type="NCBI Taxonomy" id="472368"/>
    <lineage>
        <taxon>Eukaryota</taxon>
        <taxon>Viridiplantae</taxon>
        <taxon>Streptophyta</taxon>
        <taxon>Embryophyta</taxon>
        <taxon>Tracheophyta</taxon>
        <taxon>Spermatophyta</taxon>
        <taxon>Magnoliopsida</taxon>
        <taxon>eudicotyledons</taxon>
        <taxon>Gunneridae</taxon>
        <taxon>Pentapetalae</taxon>
        <taxon>asterids</taxon>
        <taxon>lamiids</taxon>
        <taxon>Lamiales</taxon>
        <taxon>Gesneriaceae</taxon>
        <taxon>Didymocarpoideae</taxon>
        <taxon>Trichosporeae</taxon>
        <taxon>Loxocarpinae</taxon>
        <taxon>Dorcoceras</taxon>
    </lineage>
</organism>
<name>A0A2Z7D901_9LAMI</name>
<reference evidence="5 6" key="1">
    <citation type="journal article" date="2015" name="Proc. Natl. Acad. Sci. U.S.A.">
        <title>The resurrection genome of Boea hygrometrica: A blueprint for survival of dehydration.</title>
        <authorList>
            <person name="Xiao L."/>
            <person name="Yang G."/>
            <person name="Zhang L."/>
            <person name="Yang X."/>
            <person name="Zhao S."/>
            <person name="Ji Z."/>
            <person name="Zhou Q."/>
            <person name="Hu M."/>
            <person name="Wang Y."/>
            <person name="Chen M."/>
            <person name="Xu Y."/>
            <person name="Jin H."/>
            <person name="Xiao X."/>
            <person name="Hu G."/>
            <person name="Bao F."/>
            <person name="Hu Y."/>
            <person name="Wan P."/>
            <person name="Li L."/>
            <person name="Deng X."/>
            <person name="Kuang T."/>
            <person name="Xiang C."/>
            <person name="Zhu J.K."/>
            <person name="Oliver M.J."/>
            <person name="He Y."/>
        </authorList>
    </citation>
    <scope>NUCLEOTIDE SEQUENCE [LARGE SCALE GENOMIC DNA]</scope>
    <source>
        <strain evidence="6">cv. XS01</strain>
    </source>
</reference>
<dbReference type="PANTHER" id="PTHR21495">
    <property type="entry name" value="NUCLEOPORIN-RELATED"/>
    <property type="match status" value="1"/>
</dbReference>
<evidence type="ECO:0000256" key="2">
    <source>
        <dbReference type="ARBA" id="ARBA00011738"/>
    </source>
</evidence>
<dbReference type="Gene3D" id="2.40.480.10">
    <property type="entry name" value="Allene oxide cyclase-like"/>
    <property type="match status" value="1"/>
</dbReference>
<dbReference type="AlphaFoldDB" id="A0A2Z7D901"/>
<gene>
    <name evidence="5" type="ORF">F511_06483</name>
</gene>
<dbReference type="Proteomes" id="UP000250235">
    <property type="component" value="Unassembled WGS sequence"/>
</dbReference>
<evidence type="ECO:0000313" key="6">
    <source>
        <dbReference type="Proteomes" id="UP000250235"/>
    </source>
</evidence>
<keyword evidence="4" id="KW-0052">Apoplast</keyword>
<keyword evidence="3 4" id="KW-0964">Secreted</keyword>
<proteinExistence type="inferred from homology"/>
<dbReference type="OrthoDB" id="1864232at2759"/>
<evidence type="ECO:0000313" key="5">
    <source>
        <dbReference type="EMBL" id="KZV53341.1"/>
    </source>
</evidence>
<keyword evidence="4" id="KW-0732">Signal</keyword>
<accession>A0A2Z7D901</accession>
<evidence type="ECO:0000256" key="4">
    <source>
        <dbReference type="RuleBase" id="RU363099"/>
    </source>
</evidence>
<comment type="subunit">
    <text evidence="2 4">Homodimer.</text>
</comment>
<protein>
    <recommendedName>
        <fullName evidence="4">Dirigent protein</fullName>
    </recommendedName>
</protein>
<comment type="similarity">
    <text evidence="1 4">Belongs to the plant dirigent protein family.</text>
</comment>
<dbReference type="InterPro" id="IPR044859">
    <property type="entry name" value="Allene_oxi_cyc_Dirigent"/>
</dbReference>
<sequence length="188" mass="20390">MEKKPILVVFFVATIVSIAYGIPASPEALEKWLETQYPAKEKVTRLVFYVRDVISTPTPTNVAVARATSTIGSPTNFGLVEVIDDPVTVGPEPGSKIIGRAEGIIARASLEEISLHMTFTIVFTDGEYNSSTLSFVGHNAYLTKLRHISIVGGTGAFAFARGVTFIDTVWSNSSGDAVFRYDSVLVHY</sequence>
<dbReference type="GO" id="GO:0048046">
    <property type="term" value="C:apoplast"/>
    <property type="evidence" value="ECO:0007669"/>
    <property type="project" value="UniProtKB-SubCell"/>
</dbReference>
<dbReference type="EMBL" id="KQ990517">
    <property type="protein sequence ID" value="KZV53341.1"/>
    <property type="molecule type" value="Genomic_DNA"/>
</dbReference>
<dbReference type="InterPro" id="IPR004265">
    <property type="entry name" value="Dirigent"/>
</dbReference>
<dbReference type="GO" id="GO:0009699">
    <property type="term" value="P:phenylpropanoid biosynthetic process"/>
    <property type="evidence" value="ECO:0007669"/>
    <property type="project" value="UniProtKB-ARBA"/>
</dbReference>
<feature type="signal peptide" evidence="4">
    <location>
        <begin position="1"/>
        <end position="21"/>
    </location>
</feature>
<feature type="chain" id="PRO_5016189848" description="Dirigent protein" evidence="4">
    <location>
        <begin position="22"/>
        <end position="188"/>
    </location>
</feature>
<keyword evidence="6" id="KW-1185">Reference proteome</keyword>